<feature type="compositionally biased region" description="Polar residues" evidence="1">
    <location>
        <begin position="1"/>
        <end position="16"/>
    </location>
</feature>
<gene>
    <name evidence="2" type="ORF">Harvfovirus27_2</name>
</gene>
<feature type="region of interest" description="Disordered" evidence="1">
    <location>
        <begin position="1"/>
        <end position="24"/>
    </location>
</feature>
<protein>
    <submittedName>
        <fullName evidence="2">Uncharacterized protein</fullName>
    </submittedName>
</protein>
<dbReference type="EMBL" id="MK072269">
    <property type="protein sequence ID" value="AYV81313.1"/>
    <property type="molecule type" value="Genomic_DNA"/>
</dbReference>
<evidence type="ECO:0000313" key="2">
    <source>
        <dbReference type="EMBL" id="AYV81313.1"/>
    </source>
</evidence>
<name>A0A3G5A664_9VIRU</name>
<evidence type="ECO:0000256" key="1">
    <source>
        <dbReference type="SAM" id="MobiDB-lite"/>
    </source>
</evidence>
<proteinExistence type="predicted"/>
<organism evidence="2">
    <name type="scientific">Harvfovirus sp</name>
    <dbReference type="NCBI Taxonomy" id="2487768"/>
    <lineage>
        <taxon>Viruses</taxon>
        <taxon>Varidnaviria</taxon>
        <taxon>Bamfordvirae</taxon>
        <taxon>Nucleocytoviricota</taxon>
        <taxon>Megaviricetes</taxon>
        <taxon>Imitervirales</taxon>
        <taxon>Mimiviridae</taxon>
        <taxon>Klosneuvirinae</taxon>
    </lineage>
</organism>
<accession>A0A3G5A664</accession>
<reference evidence="2" key="1">
    <citation type="submission" date="2018-10" db="EMBL/GenBank/DDBJ databases">
        <title>Hidden diversity of soil giant viruses.</title>
        <authorList>
            <person name="Schulz F."/>
            <person name="Alteio L."/>
            <person name="Goudeau D."/>
            <person name="Ryan E.M."/>
            <person name="Malmstrom R.R."/>
            <person name="Blanchard J."/>
            <person name="Woyke T."/>
        </authorList>
    </citation>
    <scope>NUCLEOTIDE SEQUENCE</scope>
    <source>
        <strain evidence="2">HAV1</strain>
    </source>
</reference>
<sequence length="63" mass="7051">MGSPGTIRSITFTNIDGPTPPSVENPKVIWPPIFTECSEIDGICHDIFFEEPLPTTDQQRLYT</sequence>